<evidence type="ECO:0000313" key="2">
    <source>
        <dbReference type="Proteomes" id="UP000001635"/>
    </source>
</evidence>
<dbReference type="AlphaFoldDB" id="G0IZ90"/>
<dbReference type="Proteomes" id="UP000001635">
    <property type="component" value="Chromosome"/>
</dbReference>
<organism evidence="1 2">
    <name type="scientific">Cyclobacterium marinum (strain ATCC 25205 / DSM 745 / LMG 13164 / NCIMB 1802)</name>
    <name type="common">Flectobacillus marinus</name>
    <dbReference type="NCBI Taxonomy" id="880070"/>
    <lineage>
        <taxon>Bacteria</taxon>
        <taxon>Pseudomonadati</taxon>
        <taxon>Bacteroidota</taxon>
        <taxon>Cytophagia</taxon>
        <taxon>Cytophagales</taxon>
        <taxon>Cyclobacteriaceae</taxon>
        <taxon>Cyclobacterium</taxon>
    </lineage>
</organism>
<protein>
    <submittedName>
        <fullName evidence="1">Uncharacterized protein</fullName>
    </submittedName>
</protein>
<gene>
    <name evidence="1" type="ordered locus">Cycma_0588</name>
</gene>
<name>G0IZ90_CYCMS</name>
<sequence>MNGLYFNDTIQHRHSDYLIRIAHHKLEIDSDLEMRAFIRLEFWTKDENGEFDQPLLEVIQNDPNLSLSQKANDIEMFKTRIWSSTTRGSRVVPETGVFVYPDEAGNYPEGSITQLEYWQSLPAEAFPGTTLAQKVYAALLANMEEIYTLGNI</sequence>
<dbReference type="EMBL" id="CP002955">
    <property type="protein sequence ID" value="AEL24363.1"/>
    <property type="molecule type" value="Genomic_DNA"/>
</dbReference>
<dbReference type="RefSeq" id="WP_014018661.1">
    <property type="nucleotide sequence ID" value="NC_015914.1"/>
</dbReference>
<keyword evidence="2" id="KW-1185">Reference proteome</keyword>
<dbReference type="OrthoDB" id="960531at2"/>
<evidence type="ECO:0000313" key="1">
    <source>
        <dbReference type="EMBL" id="AEL24363.1"/>
    </source>
</evidence>
<accession>G0IZ90</accession>
<proteinExistence type="predicted"/>
<dbReference type="STRING" id="880070.Cycma_0588"/>
<reference evidence="2" key="1">
    <citation type="submission" date="2011-07" db="EMBL/GenBank/DDBJ databases">
        <title>The complete genome of Cyclobacterium marinum DSM 745.</title>
        <authorList>
            <person name="Lucas S."/>
            <person name="Han J."/>
            <person name="Lapidus A."/>
            <person name="Bruce D."/>
            <person name="Goodwin L."/>
            <person name="Pitluck S."/>
            <person name="Peters L."/>
            <person name="Kyrpides N."/>
            <person name="Mavromatis K."/>
            <person name="Ivanova N."/>
            <person name="Ovchinnikova G."/>
            <person name="Chertkov O."/>
            <person name="Detter J.C."/>
            <person name="Tapia R."/>
            <person name="Han C."/>
            <person name="Land M."/>
            <person name="Hauser L."/>
            <person name="Markowitz V."/>
            <person name="Cheng J.-F."/>
            <person name="Hugenholtz P."/>
            <person name="Woyke T."/>
            <person name="Wu D."/>
            <person name="Tindall B."/>
            <person name="Schuetze A."/>
            <person name="Brambilla E."/>
            <person name="Klenk H.-P."/>
            <person name="Eisen J.A."/>
        </authorList>
    </citation>
    <scope>NUCLEOTIDE SEQUENCE [LARGE SCALE GENOMIC DNA]</scope>
    <source>
        <strain evidence="2">ATCC 25205 / DSM 745 / LMG 13164 / NCIMB 1802</strain>
    </source>
</reference>
<dbReference type="KEGG" id="cmr:Cycma_0588"/>
<dbReference type="HOGENOM" id="CLU_1719315_0_0_10"/>